<accession>A0AAD4AHL6</accession>
<evidence type="ECO:0000313" key="2">
    <source>
        <dbReference type="Proteomes" id="UP000016487"/>
    </source>
</evidence>
<comment type="caution">
    <text evidence="1">The sequence shown here is derived from an EMBL/GenBank/DDBJ whole genome shotgun (WGS) entry which is preliminary data.</text>
</comment>
<dbReference type="Proteomes" id="UP000016487">
    <property type="component" value="Unassembled WGS sequence"/>
</dbReference>
<organism evidence="1 2">
    <name type="scientific">Pseudoalteromonas citrea</name>
    <dbReference type="NCBI Taxonomy" id="43655"/>
    <lineage>
        <taxon>Bacteria</taxon>
        <taxon>Pseudomonadati</taxon>
        <taxon>Pseudomonadota</taxon>
        <taxon>Gammaproteobacteria</taxon>
        <taxon>Alteromonadales</taxon>
        <taxon>Pseudoalteromonadaceae</taxon>
        <taxon>Pseudoalteromonas</taxon>
    </lineage>
</organism>
<sequence length="50" mass="6019">MNTVQVLLDFFMNAVKQYRQSVTKCVNVNRLAQDHNIKRLFKIKQTYFII</sequence>
<evidence type="ECO:0000313" key="1">
    <source>
        <dbReference type="EMBL" id="KAF7769804.1"/>
    </source>
</evidence>
<reference evidence="1" key="1">
    <citation type="journal article" date="2012" name="J. Bacteriol.">
        <title>Genome sequences of type strains of seven species of the marine bacterium Pseudoalteromonas.</title>
        <authorList>
            <person name="Xie B.B."/>
            <person name="Shu Y.L."/>
            <person name="Qin Q.L."/>
            <person name="Rong J.C."/>
            <person name="Zhang X.Y."/>
            <person name="Chen X.L."/>
            <person name="Shi M."/>
            <person name="He H.L."/>
            <person name="Zhou B.C."/>
            <person name="Zhang Y.Z."/>
        </authorList>
    </citation>
    <scope>NUCLEOTIDE SEQUENCE</scope>
    <source>
        <strain evidence="1">DSM 8771</strain>
    </source>
</reference>
<dbReference type="EMBL" id="AHBZ03000021">
    <property type="protein sequence ID" value="KAF7769804.1"/>
    <property type="molecule type" value="Genomic_DNA"/>
</dbReference>
<name>A0AAD4AHL6_9GAMM</name>
<gene>
    <name evidence="1" type="ORF">PCIT_a2706</name>
</gene>
<dbReference type="AlphaFoldDB" id="A0AAD4AHL6"/>
<proteinExistence type="predicted"/>
<reference evidence="1" key="2">
    <citation type="submission" date="2015-03" db="EMBL/GenBank/DDBJ databases">
        <title>Genome sequence of Pseudoalteromonas citrea.</title>
        <authorList>
            <person name="Xie B.-B."/>
            <person name="Rong J.-C."/>
            <person name="Qin Q.-L."/>
            <person name="Zhang Y.-Z."/>
        </authorList>
    </citation>
    <scope>NUCLEOTIDE SEQUENCE</scope>
    <source>
        <strain evidence="1">DSM 8771</strain>
    </source>
</reference>
<protein>
    <submittedName>
        <fullName evidence="1">Uncharacterized protein</fullName>
    </submittedName>
</protein>